<dbReference type="NCBIfam" id="TIGR00706">
    <property type="entry name" value="SppA_dom"/>
    <property type="match status" value="1"/>
</dbReference>
<dbReference type="Gene3D" id="3.90.226.10">
    <property type="entry name" value="2-enoyl-CoA Hydratase, Chain A, domain 1"/>
    <property type="match status" value="2"/>
</dbReference>
<feature type="domain" description="Peptidase S49" evidence="8">
    <location>
        <begin position="364"/>
        <end position="515"/>
    </location>
</feature>
<keyword evidence="4 9" id="KW-0378">Hydrolase</keyword>
<comment type="subcellular location">
    <subcellularLocation>
        <location evidence="1">Membrane</location>
    </subcellularLocation>
</comment>
<dbReference type="CDD" id="cd07018">
    <property type="entry name" value="S49_SppA_67K_type"/>
    <property type="match status" value="1"/>
</dbReference>
<organism evidence="9 10">
    <name type="scientific">Stigmatella aurantiaca (strain DW4/3-1)</name>
    <dbReference type="NCBI Taxonomy" id="378806"/>
    <lineage>
        <taxon>Bacteria</taxon>
        <taxon>Pseudomonadati</taxon>
        <taxon>Myxococcota</taxon>
        <taxon>Myxococcia</taxon>
        <taxon>Myxococcales</taxon>
        <taxon>Cystobacterineae</taxon>
        <taxon>Archangiaceae</taxon>
        <taxon>Stigmatella</taxon>
    </lineage>
</organism>
<dbReference type="eggNOG" id="COG0616">
    <property type="taxonomic scope" value="Bacteria"/>
</dbReference>
<dbReference type="GO" id="GO:0016020">
    <property type="term" value="C:membrane"/>
    <property type="evidence" value="ECO:0007669"/>
    <property type="project" value="UniProtKB-SubCell"/>
</dbReference>
<dbReference type="InterPro" id="IPR047272">
    <property type="entry name" value="S49_SppA_C"/>
</dbReference>
<dbReference type="InterPro" id="IPR029045">
    <property type="entry name" value="ClpP/crotonase-like_dom_sf"/>
</dbReference>
<dbReference type="InterPro" id="IPR004635">
    <property type="entry name" value="Pept_S49_SppA"/>
</dbReference>
<dbReference type="GO" id="GO:0008236">
    <property type="term" value="F:serine-type peptidase activity"/>
    <property type="evidence" value="ECO:0007669"/>
    <property type="project" value="UniProtKB-KW"/>
</dbReference>
<accession>E3FZE4</accession>
<dbReference type="NCBIfam" id="TIGR00705">
    <property type="entry name" value="SppA_67K"/>
    <property type="match status" value="1"/>
</dbReference>
<keyword evidence="6" id="KW-0472">Membrane</keyword>
<keyword evidence="3" id="KW-0645">Protease</keyword>
<evidence type="ECO:0000256" key="3">
    <source>
        <dbReference type="ARBA" id="ARBA00022670"/>
    </source>
</evidence>
<keyword evidence="5" id="KW-0720">Serine protease</keyword>
<evidence type="ECO:0000256" key="1">
    <source>
        <dbReference type="ARBA" id="ARBA00004370"/>
    </source>
</evidence>
<proteinExistence type="inferred from homology"/>
<dbReference type="PANTHER" id="PTHR33209:SF1">
    <property type="entry name" value="PEPTIDASE S49 DOMAIN-CONTAINING PROTEIN"/>
    <property type="match status" value="1"/>
</dbReference>
<dbReference type="SUPFAM" id="SSF52096">
    <property type="entry name" value="ClpP/crotonase"/>
    <property type="match status" value="2"/>
</dbReference>
<feature type="active site" description="Proton donor/acceptor" evidence="7">
    <location>
        <position position="186"/>
    </location>
</feature>
<reference evidence="9 10" key="1">
    <citation type="journal article" date="2011" name="Mol. Biol. Evol.">
        <title>Comparative genomic analysis of fruiting body formation in Myxococcales.</title>
        <authorList>
            <person name="Huntley S."/>
            <person name="Hamann N."/>
            <person name="Wegener-Feldbrugge S."/>
            <person name="Treuner-Lange A."/>
            <person name="Kube M."/>
            <person name="Reinhardt R."/>
            <person name="Klages S."/>
            <person name="Muller R."/>
            <person name="Ronning C.M."/>
            <person name="Nierman W.C."/>
            <person name="Sogaard-Andersen L."/>
        </authorList>
    </citation>
    <scope>NUCLEOTIDE SEQUENCE [LARGE SCALE GENOMIC DNA]</scope>
    <source>
        <strain evidence="9 10">DW4/3-1</strain>
    </source>
</reference>
<name>E3FZE4_STIAD</name>
<dbReference type="EMBL" id="CP002271">
    <property type="protein sequence ID" value="ADO76145.1"/>
    <property type="molecule type" value="Genomic_DNA"/>
</dbReference>
<dbReference type="RefSeq" id="WP_013378350.1">
    <property type="nucleotide sequence ID" value="NC_014623.1"/>
</dbReference>
<evidence type="ECO:0000256" key="5">
    <source>
        <dbReference type="ARBA" id="ARBA00022825"/>
    </source>
</evidence>
<dbReference type="AlphaFoldDB" id="E3FZE4"/>
<dbReference type="EC" id="3.4.21.-" evidence="9"/>
<evidence type="ECO:0000313" key="9">
    <source>
        <dbReference type="EMBL" id="ADO76145.1"/>
    </source>
</evidence>
<dbReference type="KEGG" id="sur:STAUR_8391"/>
<evidence type="ECO:0000256" key="6">
    <source>
        <dbReference type="ARBA" id="ARBA00023136"/>
    </source>
</evidence>
<evidence type="ECO:0000259" key="8">
    <source>
        <dbReference type="Pfam" id="PF01343"/>
    </source>
</evidence>
<dbReference type="STRING" id="378806.STAUR_8391"/>
<evidence type="ECO:0000256" key="4">
    <source>
        <dbReference type="ARBA" id="ARBA00022801"/>
    </source>
</evidence>
<evidence type="ECO:0000256" key="7">
    <source>
        <dbReference type="PIRSR" id="PIRSR001217-1"/>
    </source>
</evidence>
<dbReference type="HOGENOM" id="CLU_008856_1_0_7"/>
<dbReference type="InterPro" id="IPR002142">
    <property type="entry name" value="Peptidase_S49"/>
</dbReference>
<dbReference type="GO" id="GO:0006465">
    <property type="term" value="P:signal peptide processing"/>
    <property type="evidence" value="ECO:0007669"/>
    <property type="project" value="InterPro"/>
</dbReference>
<protein>
    <submittedName>
        <fullName evidence="9">Signal peptide peptidase SppA, 67K type</fullName>
        <ecNumber evidence="9">3.4.21.-</ecNumber>
    </submittedName>
</protein>
<dbReference type="OrthoDB" id="9764363at2"/>
<dbReference type="Pfam" id="PF01343">
    <property type="entry name" value="Peptidase_S49"/>
    <property type="match status" value="2"/>
</dbReference>
<dbReference type="PIRSF" id="PIRSF001217">
    <property type="entry name" value="Protease_4_SppA"/>
    <property type="match status" value="1"/>
</dbReference>
<sequence length="598" mass="63825">MKRFIVGALAVMGALSLLSVAGLVLLLMLAAASKPSVPGTLVLELELNEPLLEQVPEDSLAGAFGPKRATVRDVVEALEKAAQDKRVKSLLVHIDQPGGVAVAQELRDAVKAFRASGKKAVAFTDTFGEGGSATGAYYLATAFDEIYIQPSGDVTLTGIAMETPFARDAFAKLGVQPRIGQRYEYKNAVNTYTEQGYTAAHREATEKFLGSLFGQLVRGIAEGRKLSEDEVKGLIDRAPLLGQAALEAKLVDGLLYRDEVLAKVKEEAGKGAQLLFLDKYLDRTGGAREEGETVALVYGVGGIVRGKSESNPFGGEATFGAESVALALRKASEDKEVKAILFRVDSPGGSYVASDTVRREVQRAREKGKPVIVSMATYAASGGYFVSMGADKIVAQPGTLTGSIGVYGGKMVTADFWAKLGINFETISLGKDATLYSTDSDFTPEQQAKNDASLDRVYTDFTQKAAEGRHLPLEKLQAVARGRVWTGEDAKELGLVDELGGFPKALELVREAAKLPKDAKVHLQVFPRKKQPAEVIADILGGGEGDNSEDEGGAQVAALSPLIPALEQTRQMYRLGARLGLWGPPHGTLQAPLPETRW</sequence>
<comment type="similarity">
    <text evidence="2">Belongs to the peptidase S49 family.</text>
</comment>
<dbReference type="InterPro" id="IPR004634">
    <property type="entry name" value="Pept_S49_pIV"/>
</dbReference>
<dbReference type="CDD" id="cd07023">
    <property type="entry name" value="S49_Sppa_N_C"/>
    <property type="match status" value="1"/>
</dbReference>
<dbReference type="Proteomes" id="UP000001351">
    <property type="component" value="Chromosome"/>
</dbReference>
<feature type="domain" description="Peptidase S49" evidence="8">
    <location>
        <begin position="114"/>
        <end position="268"/>
    </location>
</feature>
<dbReference type="Gene3D" id="6.20.330.10">
    <property type="match status" value="1"/>
</dbReference>
<evidence type="ECO:0000313" key="10">
    <source>
        <dbReference type="Proteomes" id="UP000001351"/>
    </source>
</evidence>
<evidence type="ECO:0000256" key="2">
    <source>
        <dbReference type="ARBA" id="ARBA00008683"/>
    </source>
</evidence>
<dbReference type="InterPro" id="IPR047217">
    <property type="entry name" value="S49_SppA_67K_type_N"/>
</dbReference>
<keyword evidence="10" id="KW-1185">Reference proteome</keyword>
<dbReference type="PANTHER" id="PTHR33209">
    <property type="entry name" value="PROTEASE 4"/>
    <property type="match status" value="1"/>
</dbReference>
<feature type="active site" description="Nucleophile" evidence="7">
    <location>
        <position position="381"/>
    </location>
</feature>
<gene>
    <name evidence="9" type="ordered locus">STAUR_8391</name>
</gene>